<feature type="transmembrane region" description="Helical" evidence="5">
    <location>
        <begin position="141"/>
        <end position="162"/>
    </location>
</feature>
<feature type="transmembrane region" description="Helical" evidence="5">
    <location>
        <begin position="50"/>
        <end position="78"/>
    </location>
</feature>
<keyword evidence="3 5" id="KW-1133">Transmembrane helix</keyword>
<evidence type="ECO:0000256" key="3">
    <source>
        <dbReference type="ARBA" id="ARBA00022989"/>
    </source>
</evidence>
<dbReference type="RefSeq" id="XP_066717505.1">
    <property type="nucleotide sequence ID" value="XM_066858236.1"/>
</dbReference>
<dbReference type="InterPro" id="IPR020846">
    <property type="entry name" value="MFS_dom"/>
</dbReference>
<keyword evidence="8" id="KW-1185">Reference proteome</keyword>
<proteinExistence type="predicted"/>
<evidence type="ECO:0000313" key="7">
    <source>
        <dbReference type="EMBL" id="KAK8070211.1"/>
    </source>
</evidence>
<evidence type="ECO:0000256" key="4">
    <source>
        <dbReference type="ARBA" id="ARBA00023136"/>
    </source>
</evidence>
<feature type="transmembrane region" description="Helical" evidence="5">
    <location>
        <begin position="174"/>
        <end position="196"/>
    </location>
</feature>
<dbReference type="Proteomes" id="UP001480595">
    <property type="component" value="Unassembled WGS sequence"/>
</dbReference>
<protein>
    <recommendedName>
        <fullName evidence="6">Major facilitator superfamily (MFS) profile domain-containing protein</fullName>
    </recommendedName>
</protein>
<sequence>MSSPENKRLDSSATSHHIEAAKHHRVIDAVPIEQEAQQDVHHVKLGWRSWVVVFVACVAIFAQTFVVVAAGSVIAFIVRDLGNAPISGWIIQGPLLMQSVLSPVVGRLSDVLNRKYLASVPPLVAFVGAVISAKANSMSMLIGGGILIGTTLATVPIIHAILAEILPLKYRSLASGLAFMGGALGGIWLLTFSVPLSVGSLGSGAVTNISAGGWRYIFWMQAAFHGVTFLGLALLYWPAKNIEYPKMTIREYIWACDPIGSLLFVTSATLMLLALDWLGGAYAPSDPHVAAPLSIGLVCLVAFALYGWTFVTDMGHTEWKGRTDGLVAHVFFHKNANFALSVFAFSVEGWIFYSAVNSVVPQIVLNLGFADDSWRIAVRQLSYQLVTFAASIPIIWYSTRFKDMQTPLLVTFGIFFIVTICYATIRPTWSNAQLGLNVLAGIGQAGPLTLLVACVQFCAPHAFLSTATGLSFSARAIGGAFGSAVLNAIVNGQLSAHYASAVGAAATGAGLAAGRVPELLGYLEQGLSYLPDDKDGNAGNGGGITPAVWAAAVGASREEYARAYRLAWSSVIPFVVLAFVAVACLKGVKELMTEKVEATVEHAERVEKGPEGP</sequence>
<evidence type="ECO:0000313" key="8">
    <source>
        <dbReference type="Proteomes" id="UP001480595"/>
    </source>
</evidence>
<feature type="transmembrane region" description="Helical" evidence="5">
    <location>
        <begin position="216"/>
        <end position="238"/>
    </location>
</feature>
<reference evidence="7 8" key="1">
    <citation type="submission" date="2023-01" db="EMBL/GenBank/DDBJ databases">
        <title>Analysis of 21 Apiospora genomes using comparative genomics revels a genus with tremendous synthesis potential of carbohydrate active enzymes and secondary metabolites.</title>
        <authorList>
            <person name="Sorensen T."/>
        </authorList>
    </citation>
    <scope>NUCLEOTIDE SEQUENCE [LARGE SCALE GENOMIC DNA]</scope>
    <source>
        <strain evidence="7 8">CBS 135458</strain>
    </source>
</reference>
<dbReference type="PANTHER" id="PTHR23501">
    <property type="entry name" value="MAJOR FACILITATOR SUPERFAMILY"/>
    <property type="match status" value="1"/>
</dbReference>
<dbReference type="InterPro" id="IPR011701">
    <property type="entry name" value="MFS"/>
</dbReference>
<feature type="transmembrane region" description="Helical" evidence="5">
    <location>
        <begin position="289"/>
        <end position="311"/>
    </location>
</feature>
<comment type="caution">
    <text evidence="7">The sequence shown here is derived from an EMBL/GenBank/DDBJ whole genome shotgun (WGS) entry which is preliminary data.</text>
</comment>
<feature type="transmembrane region" description="Helical" evidence="5">
    <location>
        <begin position="408"/>
        <end position="425"/>
    </location>
</feature>
<feature type="transmembrane region" description="Helical" evidence="5">
    <location>
        <begin position="566"/>
        <end position="585"/>
    </location>
</feature>
<accession>A0ABR1VG65</accession>
<feature type="transmembrane region" description="Helical" evidence="5">
    <location>
        <begin position="445"/>
        <end position="464"/>
    </location>
</feature>
<name>A0ABR1VG65_9PEZI</name>
<organism evidence="7 8">
    <name type="scientific">Apiospora phragmitis</name>
    <dbReference type="NCBI Taxonomy" id="2905665"/>
    <lineage>
        <taxon>Eukaryota</taxon>
        <taxon>Fungi</taxon>
        <taxon>Dikarya</taxon>
        <taxon>Ascomycota</taxon>
        <taxon>Pezizomycotina</taxon>
        <taxon>Sordariomycetes</taxon>
        <taxon>Xylariomycetidae</taxon>
        <taxon>Amphisphaeriales</taxon>
        <taxon>Apiosporaceae</taxon>
        <taxon>Apiospora</taxon>
    </lineage>
</organism>
<dbReference type="InterPro" id="IPR036259">
    <property type="entry name" value="MFS_trans_sf"/>
</dbReference>
<evidence type="ECO:0000259" key="6">
    <source>
        <dbReference type="PROSITE" id="PS50850"/>
    </source>
</evidence>
<keyword evidence="4 5" id="KW-0472">Membrane</keyword>
<dbReference type="SUPFAM" id="SSF103473">
    <property type="entry name" value="MFS general substrate transporter"/>
    <property type="match status" value="1"/>
</dbReference>
<dbReference type="Gene3D" id="1.20.1250.20">
    <property type="entry name" value="MFS general substrate transporter like domains"/>
    <property type="match status" value="2"/>
</dbReference>
<dbReference type="Pfam" id="PF07690">
    <property type="entry name" value="MFS_1"/>
    <property type="match status" value="1"/>
</dbReference>
<feature type="domain" description="Major facilitator superfamily (MFS) profile" evidence="6">
    <location>
        <begin position="52"/>
        <end position="520"/>
    </location>
</feature>
<dbReference type="EMBL" id="JAQQWL010000006">
    <property type="protein sequence ID" value="KAK8070211.1"/>
    <property type="molecule type" value="Genomic_DNA"/>
</dbReference>
<dbReference type="PROSITE" id="PS50850">
    <property type="entry name" value="MFS"/>
    <property type="match status" value="1"/>
</dbReference>
<dbReference type="GeneID" id="92091299"/>
<evidence type="ECO:0000256" key="5">
    <source>
        <dbReference type="SAM" id="Phobius"/>
    </source>
</evidence>
<gene>
    <name evidence="7" type="ORF">PG994_006827</name>
</gene>
<dbReference type="PANTHER" id="PTHR23501:SF195">
    <property type="entry name" value="PEP5"/>
    <property type="match status" value="1"/>
</dbReference>
<keyword evidence="2 5" id="KW-0812">Transmembrane</keyword>
<feature type="transmembrane region" description="Helical" evidence="5">
    <location>
        <begin position="338"/>
        <end position="356"/>
    </location>
</feature>
<evidence type="ECO:0000256" key="2">
    <source>
        <dbReference type="ARBA" id="ARBA00022692"/>
    </source>
</evidence>
<feature type="transmembrane region" description="Helical" evidence="5">
    <location>
        <begin position="376"/>
        <end position="396"/>
    </location>
</feature>
<evidence type="ECO:0000256" key="1">
    <source>
        <dbReference type="ARBA" id="ARBA00004141"/>
    </source>
</evidence>
<comment type="subcellular location">
    <subcellularLocation>
        <location evidence="1">Membrane</location>
        <topology evidence="1">Multi-pass membrane protein</topology>
    </subcellularLocation>
</comment>
<feature type="transmembrane region" description="Helical" evidence="5">
    <location>
        <begin position="259"/>
        <end position="283"/>
    </location>
</feature>